<keyword evidence="2" id="KW-1185">Reference proteome</keyword>
<name>A0ABY9PY88_9FIRM</name>
<evidence type="ECO:0000313" key="1">
    <source>
        <dbReference type="EMBL" id="WMT80675.1"/>
    </source>
</evidence>
<proteinExistence type="predicted"/>
<dbReference type="RefSeq" id="WP_228104903.1">
    <property type="nucleotide sequence ID" value="NZ_CP101637.1"/>
</dbReference>
<reference evidence="1 2" key="1">
    <citation type="submission" date="2022-07" db="EMBL/GenBank/DDBJ databases">
        <title>Genome sequence of Terrisporobacter mayombei DSM6539.</title>
        <authorList>
            <person name="Boeer T."/>
            <person name="Bengelsdorf F.R."/>
            <person name="Daniel R."/>
            <person name="Poehlein A."/>
        </authorList>
    </citation>
    <scope>NUCLEOTIDE SEQUENCE [LARGE SCALE GENOMIC DNA]</scope>
    <source>
        <strain evidence="1 2">DSM 6539</strain>
    </source>
</reference>
<sequence length="113" mass="12981">MYGKLINGELTYAPKDLIEDEKVILDFDTNIEAMKQHGYKLVVRILPEHNSDTQYLALGGYSEDSTQITINYMVMNKVDDPEKLLRETIKDLQDESKFLKDCLLEMSEVVYGG</sequence>
<protein>
    <submittedName>
        <fullName evidence="1">Uncharacterized protein</fullName>
    </submittedName>
</protein>
<dbReference type="EMBL" id="CP101637">
    <property type="protein sequence ID" value="WMT80675.1"/>
    <property type="molecule type" value="Genomic_DNA"/>
</dbReference>
<dbReference type="Proteomes" id="UP001235030">
    <property type="component" value="Chromosome"/>
</dbReference>
<accession>A0ABY9PY88</accession>
<evidence type="ECO:0000313" key="2">
    <source>
        <dbReference type="Proteomes" id="UP001235030"/>
    </source>
</evidence>
<gene>
    <name evidence="1" type="ORF">TEMA_09960</name>
</gene>
<organism evidence="1 2">
    <name type="scientific">Terrisporobacter mayombei</name>
    <dbReference type="NCBI Taxonomy" id="1541"/>
    <lineage>
        <taxon>Bacteria</taxon>
        <taxon>Bacillati</taxon>
        <taxon>Bacillota</taxon>
        <taxon>Clostridia</taxon>
        <taxon>Peptostreptococcales</taxon>
        <taxon>Peptostreptococcaceae</taxon>
        <taxon>Terrisporobacter</taxon>
    </lineage>
</organism>